<name>A0A1D6NUD6_MAIZE</name>
<sequence>MNTTTSQHFYTRRHACMM</sequence>
<organism evidence="1">
    <name type="scientific">Zea mays</name>
    <name type="common">Maize</name>
    <dbReference type="NCBI Taxonomy" id="4577"/>
    <lineage>
        <taxon>Eukaryota</taxon>
        <taxon>Viridiplantae</taxon>
        <taxon>Streptophyta</taxon>
        <taxon>Embryophyta</taxon>
        <taxon>Tracheophyta</taxon>
        <taxon>Spermatophyta</taxon>
        <taxon>Magnoliopsida</taxon>
        <taxon>Liliopsida</taxon>
        <taxon>Poales</taxon>
        <taxon>Poaceae</taxon>
        <taxon>PACMAD clade</taxon>
        <taxon>Panicoideae</taxon>
        <taxon>Andropogonodae</taxon>
        <taxon>Andropogoneae</taxon>
        <taxon>Tripsacinae</taxon>
        <taxon>Zea</taxon>
    </lineage>
</organism>
<evidence type="ECO:0000313" key="1">
    <source>
        <dbReference type="EMBL" id="AQL01772.1"/>
    </source>
</evidence>
<dbReference type="EMBL" id="CM000785">
    <property type="protein sequence ID" value="AQL01779.1"/>
    <property type="molecule type" value="Genomic_DNA"/>
</dbReference>
<protein>
    <submittedName>
        <fullName evidence="1">Ribonucleoside-diphosphate reductase large subunit</fullName>
    </submittedName>
</protein>
<dbReference type="EMBL" id="CM000785">
    <property type="protein sequence ID" value="AQL01772.1"/>
    <property type="molecule type" value="Genomic_DNA"/>
</dbReference>
<dbReference type="EMBL" id="CM000785">
    <property type="protein sequence ID" value="AQL01770.1"/>
    <property type="molecule type" value="Genomic_DNA"/>
</dbReference>
<gene>
    <name evidence="1" type="ORF">ZEAMMB73_Zm00001d045192</name>
</gene>
<reference evidence="1" key="1">
    <citation type="submission" date="2015-12" db="EMBL/GenBank/DDBJ databases">
        <title>Update maize B73 reference genome by single molecule sequencing technologies.</title>
        <authorList>
            <consortium name="Maize Genome Sequencing Project"/>
            <person name="Ware D."/>
        </authorList>
    </citation>
    <scope>NUCLEOTIDE SEQUENCE</scope>
    <source>
        <tissue evidence="1">Seedling</tissue>
    </source>
</reference>
<proteinExistence type="predicted"/>
<dbReference type="AlphaFoldDB" id="A0A1D6NUD6"/>
<accession>A0A1D6NUD6</accession>